<proteinExistence type="predicted"/>
<reference evidence="3 4" key="1">
    <citation type="submission" date="2019-07" db="EMBL/GenBank/DDBJ databases">
        <title>Whole genome shotgun sequence of Microvirga aerophila NBRC 106136.</title>
        <authorList>
            <person name="Hosoyama A."/>
            <person name="Uohara A."/>
            <person name="Ohji S."/>
            <person name="Ichikawa N."/>
        </authorList>
    </citation>
    <scope>NUCLEOTIDE SEQUENCE [LARGE SCALE GENOMIC DNA]</scope>
    <source>
        <strain evidence="3 4">NBRC 106136</strain>
    </source>
</reference>
<dbReference type="PANTHER" id="PTHR36509:SF3">
    <property type="entry name" value="SIGNAL PEPTIDE PROTEIN"/>
    <property type="match status" value="1"/>
</dbReference>
<organism evidence="3 4">
    <name type="scientific">Microvirga aerophila</name>
    <dbReference type="NCBI Taxonomy" id="670291"/>
    <lineage>
        <taxon>Bacteria</taxon>
        <taxon>Pseudomonadati</taxon>
        <taxon>Pseudomonadota</taxon>
        <taxon>Alphaproteobacteria</taxon>
        <taxon>Hyphomicrobiales</taxon>
        <taxon>Methylobacteriaceae</taxon>
        <taxon>Microvirga</taxon>
    </lineage>
</organism>
<dbReference type="EMBL" id="BJYU01000114">
    <property type="protein sequence ID" value="GEO17604.1"/>
    <property type="molecule type" value="Genomic_DNA"/>
</dbReference>
<evidence type="ECO:0000313" key="4">
    <source>
        <dbReference type="Proteomes" id="UP000321085"/>
    </source>
</evidence>
<dbReference type="PANTHER" id="PTHR36509">
    <property type="entry name" value="BLL3101 PROTEIN"/>
    <property type="match status" value="1"/>
</dbReference>
<dbReference type="Gene3D" id="1.10.3360.10">
    <property type="entry name" value="VPA0735-like domain"/>
    <property type="match status" value="1"/>
</dbReference>
<dbReference type="RefSeq" id="WP_114188929.1">
    <property type="nucleotide sequence ID" value="NZ_BJYU01000114.1"/>
</dbReference>
<dbReference type="InterPro" id="IPR037050">
    <property type="entry name" value="DUF1254_sf"/>
</dbReference>
<evidence type="ECO:0000259" key="2">
    <source>
        <dbReference type="Pfam" id="PF06863"/>
    </source>
</evidence>
<comment type="caution">
    <text evidence="3">The sequence shown here is derived from an EMBL/GenBank/DDBJ whole genome shotgun (WGS) entry which is preliminary data.</text>
</comment>
<keyword evidence="4" id="KW-1185">Reference proteome</keyword>
<protein>
    <submittedName>
        <fullName evidence="3">Uncharacterized protein</fullName>
    </submittedName>
</protein>
<dbReference type="OrthoDB" id="272779at2"/>
<dbReference type="Gene3D" id="2.60.40.1610">
    <property type="entry name" value="Domain of unknown function DUF1254"/>
    <property type="match status" value="1"/>
</dbReference>
<name>A0A512C065_9HYPH</name>
<dbReference type="InterPro" id="IPR010621">
    <property type="entry name" value="DUF1214"/>
</dbReference>
<evidence type="ECO:0000313" key="3">
    <source>
        <dbReference type="EMBL" id="GEO17604.1"/>
    </source>
</evidence>
<dbReference type="InterPro" id="IPR010679">
    <property type="entry name" value="DUF1254"/>
</dbReference>
<sequence>MTRTQVGAIKPIPASALPTHGRTLGAALWLLGLAAASPALGQSAPKSPAEVPPSIQTPDSVQTRLGTLSFERGFPTPETTKKLFDEMDYQRAVQAYLWAYPAVSFESIRVGALRDLGADLNDFVIADNYADPKAVWLTANDTTIYALTNVDLGKSGPLVVEIPPGAIVGIIDDFWQRSLTDVGLPGPDAGKGGKFILLPPGYKGTVPQTGYYVVQATTNNHNIMVRGIVQNDDKDAAVANVKQVKVYPLSESSNPKPNRFFTMSGKPSNTLPPQGMAFWERLSAYINDNPVQDRDLFYLAMLKPLGIEKGKEFKPDARQKAILEEAARMGDVVGRVMLFDGPDRFRQVGEGLGVEPFPGTKWHWVFQVNPVQRTDTYGQIDERLHYTYGAIYTTPALGVMKAGPGGNYIQAFKDKDGNRLDGGKSYRLHVPANAPAEQFWSLTLYDTATRSMIQNAPNDAARSGLDKLKTNADGSIDLYFGPAGSAPAGFEANWIETVAGKGFYPMIRFYSPKAGLYDGTWKLGDVELVK</sequence>
<dbReference type="Gene3D" id="2.60.120.600">
    <property type="entry name" value="Domain of unknown function DUF1214, C-terminal domain"/>
    <property type="match status" value="1"/>
</dbReference>
<feature type="domain" description="DUF1214" evidence="1">
    <location>
        <begin position="407"/>
        <end position="513"/>
    </location>
</feature>
<dbReference type="Proteomes" id="UP000321085">
    <property type="component" value="Unassembled WGS sequence"/>
</dbReference>
<dbReference type="SUPFAM" id="SSF160935">
    <property type="entry name" value="VPA0735-like"/>
    <property type="match status" value="1"/>
</dbReference>
<feature type="domain" description="DUF1254" evidence="2">
    <location>
        <begin position="121"/>
        <end position="248"/>
    </location>
</feature>
<dbReference type="Pfam" id="PF06742">
    <property type="entry name" value="DUF1214"/>
    <property type="match status" value="1"/>
</dbReference>
<accession>A0A512C065</accession>
<dbReference type="Pfam" id="PF06863">
    <property type="entry name" value="DUF1254"/>
    <property type="match status" value="1"/>
</dbReference>
<gene>
    <name evidence="3" type="ORF">MAE02_53000</name>
</gene>
<dbReference type="AlphaFoldDB" id="A0A512C065"/>
<dbReference type="InterPro" id="IPR037049">
    <property type="entry name" value="DUF1214_C_sf"/>
</dbReference>
<evidence type="ECO:0000259" key="1">
    <source>
        <dbReference type="Pfam" id="PF06742"/>
    </source>
</evidence>